<organism evidence="1 2">
    <name type="scientific">Paraglaciecola hydrolytica</name>
    <dbReference type="NCBI Taxonomy" id="1799789"/>
    <lineage>
        <taxon>Bacteria</taxon>
        <taxon>Pseudomonadati</taxon>
        <taxon>Pseudomonadota</taxon>
        <taxon>Gammaproteobacteria</taxon>
        <taxon>Alteromonadales</taxon>
        <taxon>Alteromonadaceae</taxon>
        <taxon>Paraglaciecola</taxon>
    </lineage>
</organism>
<protein>
    <recommendedName>
        <fullName evidence="3">Lipoprotein</fullName>
    </recommendedName>
</protein>
<evidence type="ECO:0008006" key="3">
    <source>
        <dbReference type="Google" id="ProtNLM"/>
    </source>
</evidence>
<reference evidence="2" key="1">
    <citation type="submission" date="2016-02" db="EMBL/GenBank/DDBJ databases">
        <authorList>
            <person name="Schultz-Johansen M."/>
            <person name="Glaring M.A."/>
            <person name="Bech P.K."/>
            <person name="Stougaard P."/>
        </authorList>
    </citation>
    <scope>NUCLEOTIDE SEQUENCE [LARGE SCALE GENOMIC DNA]</scope>
    <source>
        <strain evidence="2">S66</strain>
    </source>
</reference>
<sequence>MRILLLFISTILLQGCFGTKYELKKYYKDPNSAAARMMGGTYAGVVETFNSLDACLQMKDQVERDDRNIGYTNSRFVCDEK</sequence>
<dbReference type="PROSITE" id="PS51257">
    <property type="entry name" value="PROKAR_LIPOPROTEIN"/>
    <property type="match status" value="1"/>
</dbReference>
<dbReference type="AlphaFoldDB" id="A0A135ZYR1"/>
<name>A0A135ZYR1_9ALTE</name>
<dbReference type="EMBL" id="LSNE01000007">
    <property type="protein sequence ID" value="KXI28119.1"/>
    <property type="molecule type" value="Genomic_DNA"/>
</dbReference>
<comment type="caution">
    <text evidence="1">The sequence shown here is derived from an EMBL/GenBank/DDBJ whole genome shotgun (WGS) entry which is preliminary data.</text>
</comment>
<dbReference type="Proteomes" id="UP000070299">
    <property type="component" value="Unassembled WGS sequence"/>
</dbReference>
<proteinExistence type="predicted"/>
<accession>A0A135ZYR1</accession>
<gene>
    <name evidence="1" type="ORF">AX660_17185</name>
</gene>
<evidence type="ECO:0000313" key="2">
    <source>
        <dbReference type="Proteomes" id="UP000070299"/>
    </source>
</evidence>
<keyword evidence="2" id="KW-1185">Reference proteome</keyword>
<evidence type="ECO:0000313" key="1">
    <source>
        <dbReference type="EMBL" id="KXI28119.1"/>
    </source>
</evidence>
<dbReference type="RefSeq" id="WP_068378127.1">
    <property type="nucleotide sequence ID" value="NZ_LSNE01000007.1"/>
</dbReference>
<dbReference type="STRING" id="1799789.AX660_17185"/>